<dbReference type="EMBL" id="BAABHY010000001">
    <property type="protein sequence ID" value="GAA5110397.1"/>
    <property type="molecule type" value="Genomic_DNA"/>
</dbReference>
<keyword evidence="2 5" id="KW-0285">Flavoprotein</keyword>
<dbReference type="Gene3D" id="3.40.109.10">
    <property type="entry name" value="NADH Oxidase"/>
    <property type="match status" value="1"/>
</dbReference>
<evidence type="ECO:0000259" key="6">
    <source>
        <dbReference type="Pfam" id="PF00881"/>
    </source>
</evidence>
<dbReference type="Proteomes" id="UP001500171">
    <property type="component" value="Unassembled WGS sequence"/>
</dbReference>
<evidence type="ECO:0000256" key="3">
    <source>
        <dbReference type="ARBA" id="ARBA00022643"/>
    </source>
</evidence>
<sequence length="241" mass="27359">MNNSTIDLLCRHRSIRAYLSTALSDEQIDCIFKAAQAASSSSFLQCSTIIRITDQDKRQQLAHDAGEQSYVMSAPEFWVFCADFNRHHQIDSSVNLGKAEQLLLGCIDTAIMAQNAVVAAESLGLGCVYIGGVRNHIDHVTTLLKLPRYVLPLFGLCIGYPDQNPDPKPRLPRSLIFFDNEYQMMDKTILSQYDQQMSQYYSERPTNQKPGGWSDKIPTTINKEQRDFMLSYLHKQGWITK</sequence>
<evidence type="ECO:0000256" key="4">
    <source>
        <dbReference type="ARBA" id="ARBA00023002"/>
    </source>
</evidence>
<dbReference type="RefSeq" id="WP_345490453.1">
    <property type="nucleotide sequence ID" value="NZ_BAABHY010000001.1"/>
</dbReference>
<reference evidence="8" key="1">
    <citation type="journal article" date="2019" name="Int. J. Syst. Evol. Microbiol.">
        <title>The Global Catalogue of Microorganisms (GCM) 10K type strain sequencing project: providing services to taxonomists for standard genome sequencing and annotation.</title>
        <authorList>
            <consortium name="The Broad Institute Genomics Platform"/>
            <consortium name="The Broad Institute Genome Sequencing Center for Infectious Disease"/>
            <person name="Wu L."/>
            <person name="Ma J."/>
        </authorList>
    </citation>
    <scope>NUCLEOTIDE SEQUENCE [LARGE SCALE GENOMIC DNA]</scope>
    <source>
        <strain evidence="8">JCM 18050</strain>
    </source>
</reference>
<dbReference type="InterPro" id="IPR000415">
    <property type="entry name" value="Nitroreductase-like"/>
</dbReference>
<evidence type="ECO:0000313" key="8">
    <source>
        <dbReference type="Proteomes" id="UP001500171"/>
    </source>
</evidence>
<dbReference type="PIRSF" id="PIRSF005426">
    <property type="entry name" value="Frp"/>
    <property type="match status" value="1"/>
</dbReference>
<evidence type="ECO:0000313" key="7">
    <source>
        <dbReference type="EMBL" id="GAA5110397.1"/>
    </source>
</evidence>
<dbReference type="InterPro" id="IPR016446">
    <property type="entry name" value="Flavin_OxRdtase_Frp"/>
</dbReference>
<organism evidence="7 8">
    <name type="scientific">Orbus sasakiae</name>
    <dbReference type="NCBI Taxonomy" id="1078475"/>
    <lineage>
        <taxon>Bacteria</taxon>
        <taxon>Pseudomonadati</taxon>
        <taxon>Pseudomonadota</taxon>
        <taxon>Gammaproteobacteria</taxon>
        <taxon>Orbales</taxon>
        <taxon>Orbaceae</taxon>
        <taxon>Orbus</taxon>
    </lineage>
</organism>
<keyword evidence="8" id="KW-1185">Reference proteome</keyword>
<gene>
    <name evidence="7" type="primary">nfsA</name>
    <name evidence="7" type="ORF">GCM10023211_14810</name>
</gene>
<protein>
    <submittedName>
        <fullName evidence="7">Nitroreductase NfsA</fullName>
    </submittedName>
</protein>
<evidence type="ECO:0000256" key="1">
    <source>
        <dbReference type="ARBA" id="ARBA00008366"/>
    </source>
</evidence>
<keyword evidence="5" id="KW-0521">NADP</keyword>
<feature type="domain" description="Nitroreductase" evidence="6">
    <location>
        <begin position="12"/>
        <end position="160"/>
    </location>
</feature>
<keyword evidence="4 5" id="KW-0560">Oxidoreductase</keyword>
<dbReference type="InterPro" id="IPR029479">
    <property type="entry name" value="Nitroreductase"/>
</dbReference>
<dbReference type="PANTHER" id="PTHR43425">
    <property type="entry name" value="OXYGEN-INSENSITIVE NADPH NITROREDUCTASE"/>
    <property type="match status" value="1"/>
</dbReference>
<name>A0ABP9N7N7_9GAMM</name>
<comment type="caution">
    <text evidence="7">The sequence shown here is derived from an EMBL/GenBank/DDBJ whole genome shotgun (WGS) entry which is preliminary data.</text>
</comment>
<comment type="similarity">
    <text evidence="1 5">Belongs to the flavin oxidoreductase frp family.</text>
</comment>
<evidence type="ECO:0000256" key="2">
    <source>
        <dbReference type="ARBA" id="ARBA00022630"/>
    </source>
</evidence>
<proteinExistence type="inferred from homology"/>
<dbReference type="NCBIfam" id="NF008033">
    <property type="entry name" value="PRK10765.1"/>
    <property type="match status" value="1"/>
</dbReference>
<dbReference type="CDD" id="cd02146">
    <property type="entry name" value="NfsA-like"/>
    <property type="match status" value="1"/>
</dbReference>
<dbReference type="PANTHER" id="PTHR43425:SF2">
    <property type="entry name" value="OXYGEN-INSENSITIVE NADPH NITROREDUCTASE"/>
    <property type="match status" value="1"/>
</dbReference>
<evidence type="ECO:0000256" key="5">
    <source>
        <dbReference type="PIRNR" id="PIRNR005426"/>
    </source>
</evidence>
<accession>A0ABP9N7N7</accession>
<dbReference type="SUPFAM" id="SSF55469">
    <property type="entry name" value="FMN-dependent nitroreductase-like"/>
    <property type="match status" value="1"/>
</dbReference>
<keyword evidence="3 5" id="KW-0288">FMN</keyword>
<dbReference type="Pfam" id="PF00881">
    <property type="entry name" value="Nitroreductase"/>
    <property type="match status" value="1"/>
</dbReference>